<evidence type="ECO:0000256" key="1">
    <source>
        <dbReference type="SAM" id="Phobius"/>
    </source>
</evidence>
<dbReference type="EMBL" id="JBHTJM010000009">
    <property type="protein sequence ID" value="MFD0964268.1"/>
    <property type="molecule type" value="Genomic_DNA"/>
</dbReference>
<proteinExistence type="predicted"/>
<accession>A0ABW3I3E0</accession>
<keyword evidence="1" id="KW-0812">Transmembrane</keyword>
<feature type="transmembrane region" description="Helical" evidence="1">
    <location>
        <begin position="40"/>
        <end position="64"/>
    </location>
</feature>
<dbReference type="Proteomes" id="UP001596997">
    <property type="component" value="Unassembled WGS sequence"/>
</dbReference>
<keyword evidence="1" id="KW-1133">Transmembrane helix</keyword>
<dbReference type="RefSeq" id="WP_377715817.1">
    <property type="nucleotide sequence ID" value="NZ_JBHTJM010000009.1"/>
</dbReference>
<keyword evidence="1" id="KW-0472">Membrane</keyword>
<comment type="caution">
    <text evidence="2">The sequence shown here is derived from an EMBL/GenBank/DDBJ whole genome shotgun (WGS) entry which is preliminary data.</text>
</comment>
<organism evidence="2 3">
    <name type="scientific">Pseudofulvibacter geojedonensis</name>
    <dbReference type="NCBI Taxonomy" id="1123758"/>
    <lineage>
        <taxon>Bacteria</taxon>
        <taxon>Pseudomonadati</taxon>
        <taxon>Bacteroidota</taxon>
        <taxon>Flavobacteriia</taxon>
        <taxon>Flavobacteriales</taxon>
        <taxon>Flavobacteriaceae</taxon>
        <taxon>Pseudofulvibacter</taxon>
    </lineage>
</organism>
<sequence length="71" mass="8404">MKLNNYSVNEYTQVLDKLARAKTVHNYTYTGYTELSFWSIIGWLFQSAIYIVVYPIIFLIISVIKSIKKEY</sequence>
<reference evidence="3" key="1">
    <citation type="journal article" date="2019" name="Int. J. Syst. Evol. Microbiol.">
        <title>The Global Catalogue of Microorganisms (GCM) 10K type strain sequencing project: providing services to taxonomists for standard genome sequencing and annotation.</title>
        <authorList>
            <consortium name="The Broad Institute Genomics Platform"/>
            <consortium name="The Broad Institute Genome Sequencing Center for Infectious Disease"/>
            <person name="Wu L."/>
            <person name="Ma J."/>
        </authorList>
    </citation>
    <scope>NUCLEOTIDE SEQUENCE [LARGE SCALE GENOMIC DNA]</scope>
    <source>
        <strain evidence="3">CCUG 62114</strain>
    </source>
</reference>
<evidence type="ECO:0000313" key="3">
    <source>
        <dbReference type="Proteomes" id="UP001596997"/>
    </source>
</evidence>
<protein>
    <submittedName>
        <fullName evidence="2">Uncharacterized protein</fullName>
    </submittedName>
</protein>
<name>A0ABW3I3E0_9FLAO</name>
<keyword evidence="3" id="KW-1185">Reference proteome</keyword>
<evidence type="ECO:0000313" key="2">
    <source>
        <dbReference type="EMBL" id="MFD0964268.1"/>
    </source>
</evidence>
<gene>
    <name evidence="2" type="ORF">ACFQ1O_09645</name>
</gene>